<accession>A0Q371</accession>
<evidence type="ECO:0000256" key="3">
    <source>
        <dbReference type="ARBA" id="ARBA00023224"/>
    </source>
</evidence>
<dbReference type="SMART" id="SM00283">
    <property type="entry name" value="MA"/>
    <property type="match status" value="1"/>
</dbReference>
<sequence>MKRHKDFFCFMIISAIINIALYYLIPNIKINGVIIAIVNILILYFAKRTFNFNDVKLDKHLNKYDIKNNESKEKQDNKIKESILTASEDIAFNSQQLLWTAQNNINAFKSIYDMSYKVENYCQQNAASSEEINASINQFVNFSKNLNDNIVKIRGYSLESVKMLNDNRNIIESIGVFLEELNIEISSASSRNEELMESSNNIYSIVDYIKQISVQTNLLSLNAAIEAARAGEAGRGFAIVANEIKKLSEQTQDAIGKIEDIVQDISGKIENSNDAMDKCNDKLDKVEEVMTKSTKVIEKIKIVVESIEDSIEKLEKESEEGIRNVTEVEVAVEEVANAVEDTHKLAYDSMEEVGYVKEKNELMIKAFDELIDISEKLQKVSSKFKMENEIIFGVNPFTAPKNIKKMYVPILENVCKSMGYKARTIIVKNYDALSDNIKEDIIDVGWFSPFAYVNAHEKAGVIPIVTPKINGKDYYNGYIIARKDSVIKKLSDLKNKTFAYVDENSASGCIYAKHILKLNNLNPDRIFKKSYFLGSHDNVINAILNGEVDAGATYDEALDNARKEGVPVEDLVILAKSDNIPKDAIAVNKKMPKELADNLKKEFIKAKSFENLNTPIEGFIESVDEKYDVIRKIR</sequence>
<gene>
    <name evidence="8" type="ordered locus">NT01CX_0607</name>
</gene>
<dbReference type="eggNOG" id="COG3221">
    <property type="taxonomic scope" value="Bacteria"/>
</dbReference>
<dbReference type="GO" id="GO:0007165">
    <property type="term" value="P:signal transduction"/>
    <property type="evidence" value="ECO:0007669"/>
    <property type="project" value="UniProtKB-KW"/>
</dbReference>
<proteinExistence type="inferred from homology"/>
<protein>
    <submittedName>
        <fullName evidence="8">Methyl-accepting chemotaxis protein</fullName>
    </submittedName>
</protein>
<dbReference type="STRING" id="386415.NT01CX_0607"/>
<comment type="similarity">
    <text evidence="1">Belongs to the phosphate/phosphite/phosphonate binding protein family.</text>
</comment>
<dbReference type="Proteomes" id="UP000008220">
    <property type="component" value="Chromosome"/>
</dbReference>
<dbReference type="Gene3D" id="1.10.287.950">
    <property type="entry name" value="Methyl-accepting chemotaxis protein"/>
    <property type="match status" value="1"/>
</dbReference>
<dbReference type="Pfam" id="PF12974">
    <property type="entry name" value="Phosphonate-bd"/>
    <property type="match status" value="1"/>
</dbReference>
<dbReference type="Gene3D" id="3.40.190.10">
    <property type="entry name" value="Periplasmic binding protein-like II"/>
    <property type="match status" value="2"/>
</dbReference>
<dbReference type="InterPro" id="IPR005770">
    <property type="entry name" value="PhnD"/>
</dbReference>
<keyword evidence="5" id="KW-0175">Coiled coil</keyword>
<dbReference type="PANTHER" id="PTHR32089:SF112">
    <property type="entry name" value="LYSOZYME-LIKE PROTEIN-RELATED"/>
    <property type="match status" value="1"/>
</dbReference>
<keyword evidence="9" id="KW-1185">Reference proteome</keyword>
<keyword evidence="6" id="KW-0812">Transmembrane</keyword>
<keyword evidence="2" id="KW-0732">Signal</keyword>
<evidence type="ECO:0000256" key="5">
    <source>
        <dbReference type="SAM" id="Coils"/>
    </source>
</evidence>
<keyword evidence="6" id="KW-0472">Membrane</keyword>
<name>A0Q371_CLONN</name>
<evidence type="ECO:0000256" key="6">
    <source>
        <dbReference type="SAM" id="Phobius"/>
    </source>
</evidence>
<dbReference type="Pfam" id="PF00015">
    <property type="entry name" value="MCPsignal"/>
    <property type="match status" value="1"/>
</dbReference>
<feature type="transmembrane region" description="Helical" evidence="6">
    <location>
        <begin position="30"/>
        <end position="46"/>
    </location>
</feature>
<dbReference type="eggNOG" id="COG0840">
    <property type="taxonomic scope" value="Bacteria"/>
</dbReference>
<dbReference type="GO" id="GO:0055085">
    <property type="term" value="P:transmembrane transport"/>
    <property type="evidence" value="ECO:0007669"/>
    <property type="project" value="InterPro"/>
</dbReference>
<dbReference type="RefSeq" id="WP_011723052.1">
    <property type="nucleotide sequence ID" value="NC_008593.1"/>
</dbReference>
<evidence type="ECO:0000259" key="7">
    <source>
        <dbReference type="PROSITE" id="PS50111"/>
    </source>
</evidence>
<evidence type="ECO:0000313" key="8">
    <source>
        <dbReference type="EMBL" id="ABK62552.1"/>
    </source>
</evidence>
<dbReference type="SUPFAM" id="SSF58104">
    <property type="entry name" value="Methyl-accepting chemotaxis protein (MCP) signaling domain"/>
    <property type="match status" value="1"/>
</dbReference>
<dbReference type="PROSITE" id="PS50111">
    <property type="entry name" value="CHEMOTAXIS_TRANSDUC_2"/>
    <property type="match status" value="1"/>
</dbReference>
<dbReference type="EMBL" id="CP000382">
    <property type="protein sequence ID" value="ABK62552.1"/>
    <property type="molecule type" value="Genomic_DNA"/>
</dbReference>
<evidence type="ECO:0000256" key="1">
    <source>
        <dbReference type="ARBA" id="ARBA00007162"/>
    </source>
</evidence>
<keyword evidence="3 4" id="KW-0807">Transducer</keyword>
<dbReference type="PATRIC" id="fig|386415.7.peg.2110"/>
<reference evidence="8 9" key="1">
    <citation type="journal article" date="2006" name="Nat. Biotechnol.">
        <title>The genome and transcriptomes of the anti-tumor agent Clostridium novyi-NT.</title>
        <authorList>
            <person name="Bettegowda C."/>
            <person name="Huang X."/>
            <person name="Lin J."/>
            <person name="Cheong I."/>
            <person name="Kohli M."/>
            <person name="Szabo S.A."/>
            <person name="Zhang X."/>
            <person name="Diaz L.A. Jr."/>
            <person name="Velculescu V.E."/>
            <person name="Parmigiani G."/>
            <person name="Kinzler K.W."/>
            <person name="Vogelstein B."/>
            <person name="Zhou S."/>
        </authorList>
    </citation>
    <scope>NUCLEOTIDE SEQUENCE [LARGE SCALE GENOMIC DNA]</scope>
    <source>
        <strain evidence="8 9">NT</strain>
    </source>
</reference>
<dbReference type="KEGG" id="cno:NT01CX_0607"/>
<dbReference type="SUPFAM" id="SSF53850">
    <property type="entry name" value="Periplasmic binding protein-like II"/>
    <property type="match status" value="1"/>
</dbReference>
<feature type="domain" description="Methyl-accepting transducer" evidence="7">
    <location>
        <begin position="100"/>
        <end position="336"/>
    </location>
</feature>
<dbReference type="GO" id="GO:0043190">
    <property type="term" value="C:ATP-binding cassette (ABC) transporter complex"/>
    <property type="evidence" value="ECO:0007669"/>
    <property type="project" value="InterPro"/>
</dbReference>
<dbReference type="InterPro" id="IPR004089">
    <property type="entry name" value="MCPsignal_dom"/>
</dbReference>
<evidence type="ECO:0000313" key="9">
    <source>
        <dbReference type="Proteomes" id="UP000008220"/>
    </source>
</evidence>
<dbReference type="HOGENOM" id="CLU_030791_0_0_9"/>
<feature type="coiled-coil region" evidence="5">
    <location>
        <begin position="269"/>
        <end position="331"/>
    </location>
</feature>
<dbReference type="NCBIfam" id="TIGR01098">
    <property type="entry name" value="3A0109s03R"/>
    <property type="match status" value="1"/>
</dbReference>
<evidence type="ECO:0000256" key="2">
    <source>
        <dbReference type="ARBA" id="ARBA00022729"/>
    </source>
</evidence>
<dbReference type="AlphaFoldDB" id="A0Q371"/>
<organism evidence="8 9">
    <name type="scientific">Clostridium novyi (strain NT)</name>
    <dbReference type="NCBI Taxonomy" id="386415"/>
    <lineage>
        <taxon>Bacteria</taxon>
        <taxon>Bacillati</taxon>
        <taxon>Bacillota</taxon>
        <taxon>Clostridia</taxon>
        <taxon>Eubacteriales</taxon>
        <taxon>Clostridiaceae</taxon>
        <taxon>Clostridium</taxon>
    </lineage>
</organism>
<dbReference type="CDD" id="cd01071">
    <property type="entry name" value="PBP2_PhnD_like"/>
    <property type="match status" value="1"/>
</dbReference>
<evidence type="ECO:0000256" key="4">
    <source>
        <dbReference type="PROSITE-ProRule" id="PRU00284"/>
    </source>
</evidence>
<keyword evidence="6" id="KW-1133">Transmembrane helix</keyword>
<dbReference type="PANTHER" id="PTHR32089">
    <property type="entry name" value="METHYL-ACCEPTING CHEMOTAXIS PROTEIN MCPB"/>
    <property type="match status" value="1"/>
</dbReference>